<dbReference type="Proteomes" id="UP000235861">
    <property type="component" value="Unassembled WGS sequence"/>
</dbReference>
<evidence type="ECO:0000256" key="3">
    <source>
        <dbReference type="ARBA" id="ARBA00022691"/>
    </source>
</evidence>
<dbReference type="GO" id="GO:0016432">
    <property type="term" value="F:tRNA-uridine aminocarboxypropyltransferase activity"/>
    <property type="evidence" value="ECO:0007669"/>
    <property type="project" value="UniProtKB-EC"/>
</dbReference>
<evidence type="ECO:0000256" key="5">
    <source>
        <dbReference type="ARBA" id="ARBA00034489"/>
    </source>
</evidence>
<dbReference type="PANTHER" id="PTHR21392">
    <property type="entry name" value="TRNA-URIDINE AMINOCARBOXYPROPYLTRANSFERASE 2"/>
    <property type="match status" value="1"/>
</dbReference>
<keyword evidence="3" id="KW-0949">S-adenosyl-L-methionine</keyword>
<name>A0A2H9U3L1_9GAMM</name>
<dbReference type="InterPro" id="IPR039262">
    <property type="entry name" value="DTWD2/TAPT"/>
</dbReference>
<feature type="domain" description="DTW" evidence="6">
    <location>
        <begin position="24"/>
        <end position="215"/>
    </location>
</feature>
<protein>
    <recommendedName>
        <fullName evidence="1">tRNA-uridine aminocarboxypropyltransferase</fullName>
        <ecNumber evidence="1">2.5.1.25</ecNumber>
    </recommendedName>
</protein>
<evidence type="ECO:0000256" key="1">
    <source>
        <dbReference type="ARBA" id="ARBA00012386"/>
    </source>
</evidence>
<dbReference type="GO" id="GO:0008033">
    <property type="term" value="P:tRNA processing"/>
    <property type="evidence" value="ECO:0007669"/>
    <property type="project" value="UniProtKB-KW"/>
</dbReference>
<dbReference type="PANTHER" id="PTHR21392:SF0">
    <property type="entry name" value="TRNA-URIDINE AMINOCARBOXYPROPYLTRANSFERASE 2"/>
    <property type="match status" value="1"/>
</dbReference>
<dbReference type="EMBL" id="PGGC01000097">
    <property type="protein sequence ID" value="PJG58636.1"/>
    <property type="molecule type" value="Genomic_DNA"/>
</dbReference>
<dbReference type="SMART" id="SM01144">
    <property type="entry name" value="DTW"/>
    <property type="match status" value="1"/>
</dbReference>
<evidence type="ECO:0000313" key="7">
    <source>
        <dbReference type="EMBL" id="PJG58636.1"/>
    </source>
</evidence>
<evidence type="ECO:0000259" key="6">
    <source>
        <dbReference type="SMART" id="SM01144"/>
    </source>
</evidence>
<dbReference type="EC" id="2.5.1.25" evidence="1"/>
<keyword evidence="4" id="KW-0819">tRNA processing</keyword>
<dbReference type="Pfam" id="PF03942">
    <property type="entry name" value="DTW"/>
    <property type="match status" value="1"/>
</dbReference>
<keyword evidence="8" id="KW-1185">Reference proteome</keyword>
<evidence type="ECO:0000256" key="2">
    <source>
        <dbReference type="ARBA" id="ARBA00022679"/>
    </source>
</evidence>
<accession>A0A2H9U3L1</accession>
<reference evidence="7 8" key="1">
    <citation type="submission" date="2017-11" db="EMBL/GenBank/DDBJ databases">
        <title>Draft genome sequence of environmental isolate Aeromonas cavernicola sp. nov. MDC 2508.</title>
        <authorList>
            <person name="Colston S.M."/>
            <person name="Navarro A."/>
            <person name="Martinez-Murcia A.J."/>
            <person name="Graf J."/>
        </authorList>
    </citation>
    <scope>NUCLEOTIDE SEQUENCE [LARGE SCALE GENOMIC DNA]</scope>
    <source>
        <strain evidence="7 8">MDC 2508</strain>
    </source>
</reference>
<dbReference type="RefSeq" id="WP_100294268.1">
    <property type="nucleotide sequence ID" value="NZ_PGGC01000097.1"/>
</dbReference>
<organism evidence="7 8">
    <name type="scientific">Aeromonas cavernicola</name>
    <dbReference type="NCBI Taxonomy" id="1006623"/>
    <lineage>
        <taxon>Bacteria</taxon>
        <taxon>Pseudomonadati</taxon>
        <taxon>Pseudomonadota</taxon>
        <taxon>Gammaproteobacteria</taxon>
        <taxon>Aeromonadales</taxon>
        <taxon>Aeromonadaceae</taxon>
        <taxon>Aeromonas</taxon>
    </lineage>
</organism>
<proteinExistence type="inferred from homology"/>
<evidence type="ECO:0000256" key="4">
    <source>
        <dbReference type="ARBA" id="ARBA00022694"/>
    </source>
</evidence>
<keyword evidence="2" id="KW-0808">Transferase</keyword>
<comment type="similarity">
    <text evidence="5">Belongs to the TDD superfamily. DTWD2 family.</text>
</comment>
<dbReference type="OrthoDB" id="268835at2"/>
<gene>
    <name evidence="7" type="ORF">CUC53_11350</name>
</gene>
<comment type="caution">
    <text evidence="7">The sequence shown here is derived from an EMBL/GenBank/DDBJ whole genome shotgun (WGS) entry which is preliminary data.</text>
</comment>
<dbReference type="InterPro" id="IPR005636">
    <property type="entry name" value="DTW"/>
</dbReference>
<dbReference type="AlphaFoldDB" id="A0A2H9U3L1"/>
<evidence type="ECO:0000313" key="8">
    <source>
        <dbReference type="Proteomes" id="UP000235861"/>
    </source>
</evidence>
<sequence>MSESVITQSNPDLSDHITQPCHNKSRYCTRCARALKACLCQYIVPLANRAPLYILQHPNEVAHPKGTAALLSASLTQCEVHVAEQCGQDTWLDSRLADPTRRCYLLWPDEQAIPLQQLQTAVADPASVAFMILDGTWRKAYRMLHSHPVLAQLPRVTLGPIKGSYAIRKAPFAGALSTLETGYYLLSQWEQDPVRYAPLLTLFKQLNTQWQDFAEGRRA</sequence>